<proteinExistence type="predicted"/>
<evidence type="ECO:0000313" key="1">
    <source>
        <dbReference type="EMBL" id="BDH78968.1"/>
    </source>
</evidence>
<gene>
    <name evidence="1" type="ORF">MTTB_03470</name>
</gene>
<dbReference type="GeneID" id="71964856"/>
<dbReference type="RefSeq" id="WP_248564826.1">
    <property type="nucleotide sequence ID" value="NZ_AP025698.1"/>
</dbReference>
<reference evidence="1 2" key="1">
    <citation type="submission" date="2022-04" db="EMBL/GenBank/DDBJ databases">
        <title>Complete genome of Methanothermobacter tenebrarum strain RMAS.</title>
        <authorList>
            <person name="Nakamura K."/>
            <person name="Oshima K."/>
            <person name="Hattori M."/>
            <person name="Kamagata Y."/>
            <person name="Takamizawa K."/>
        </authorList>
    </citation>
    <scope>NUCLEOTIDE SEQUENCE [LARGE SCALE GENOMIC DNA]</scope>
    <source>
        <strain evidence="1 2">RMAS</strain>
    </source>
</reference>
<organism evidence="1 2">
    <name type="scientific">Methanothermobacter tenebrarum</name>
    <dbReference type="NCBI Taxonomy" id="680118"/>
    <lineage>
        <taxon>Archaea</taxon>
        <taxon>Methanobacteriati</taxon>
        <taxon>Methanobacteriota</taxon>
        <taxon>Methanomada group</taxon>
        <taxon>Methanobacteria</taxon>
        <taxon>Methanobacteriales</taxon>
        <taxon>Methanobacteriaceae</taxon>
        <taxon>Methanothermobacter</taxon>
    </lineage>
</organism>
<dbReference type="EMBL" id="AP025698">
    <property type="protein sequence ID" value="BDH78968.1"/>
    <property type="molecule type" value="Genomic_DNA"/>
</dbReference>
<sequence>MRYKKIILLLIVCIFIVISFFLALGSVKRDSFSDLEVSPSNASYIVVGTSYIEVSPGETVVTQVDRVIRDRASNYNVDVPPDHRPKKL</sequence>
<dbReference type="Proteomes" id="UP000831817">
    <property type="component" value="Chromosome"/>
</dbReference>
<evidence type="ECO:0000313" key="2">
    <source>
        <dbReference type="Proteomes" id="UP000831817"/>
    </source>
</evidence>
<protein>
    <submittedName>
        <fullName evidence="1">Uncharacterized protein</fullName>
    </submittedName>
</protein>
<accession>A0ABN6PC24</accession>
<name>A0ABN6PC24_9EURY</name>
<keyword evidence="2" id="KW-1185">Reference proteome</keyword>